<keyword evidence="6" id="KW-1185">Reference proteome</keyword>
<dbReference type="GO" id="GO:0046983">
    <property type="term" value="F:protein dimerization activity"/>
    <property type="evidence" value="ECO:0007669"/>
    <property type="project" value="InterPro"/>
</dbReference>
<dbReference type="CDD" id="cd14438">
    <property type="entry name" value="Hip_N"/>
    <property type="match status" value="1"/>
</dbReference>
<dbReference type="GO" id="GO:0006950">
    <property type="term" value="P:response to stress"/>
    <property type="evidence" value="ECO:0007669"/>
    <property type="project" value="UniProtKB-ARBA"/>
</dbReference>
<dbReference type="FunFam" id="6.10.250.3420:FF:000001">
    <property type="entry name" value="Hsc70-interacting protein-like protein"/>
    <property type="match status" value="1"/>
</dbReference>
<dbReference type="GO" id="GO:0000118">
    <property type="term" value="C:histone deacetylase complex"/>
    <property type="evidence" value="ECO:0007669"/>
    <property type="project" value="TreeGrafter"/>
</dbReference>
<feature type="domain" description="Thioredoxin" evidence="3">
    <location>
        <begin position="208"/>
        <end position="268"/>
    </location>
</feature>
<name>A0A8X8WU93_SALSN</name>
<evidence type="ECO:0008006" key="7">
    <source>
        <dbReference type="Google" id="ProtNLM"/>
    </source>
</evidence>
<gene>
    <name evidence="5" type="ORF">SASPL_138853</name>
</gene>
<proteinExistence type="predicted"/>
<dbReference type="PANTHER" id="PTHR45883">
    <property type="entry name" value="HSC70-INTERACTING PROTEIN"/>
    <property type="match status" value="1"/>
</dbReference>
<dbReference type="SUPFAM" id="SSF48452">
    <property type="entry name" value="TPR-like"/>
    <property type="match status" value="1"/>
</dbReference>
<keyword evidence="2" id="KW-0802">TPR repeat</keyword>
<feature type="domain" description="Hsp70-interacting protein N-terminal" evidence="4">
    <location>
        <begin position="3"/>
        <end position="42"/>
    </location>
</feature>
<organism evidence="5">
    <name type="scientific">Salvia splendens</name>
    <name type="common">Scarlet sage</name>
    <dbReference type="NCBI Taxonomy" id="180675"/>
    <lineage>
        <taxon>Eukaryota</taxon>
        <taxon>Viridiplantae</taxon>
        <taxon>Streptophyta</taxon>
        <taxon>Embryophyta</taxon>
        <taxon>Tracheophyta</taxon>
        <taxon>Spermatophyta</taxon>
        <taxon>Magnoliopsida</taxon>
        <taxon>eudicotyledons</taxon>
        <taxon>Gunneridae</taxon>
        <taxon>Pentapetalae</taxon>
        <taxon>asterids</taxon>
        <taxon>lamiids</taxon>
        <taxon>Lamiales</taxon>
        <taxon>Lamiaceae</taxon>
        <taxon>Nepetoideae</taxon>
        <taxon>Mentheae</taxon>
        <taxon>Salviinae</taxon>
        <taxon>Salvia</taxon>
        <taxon>Salvia subgen. Calosphace</taxon>
        <taxon>core Calosphace</taxon>
    </lineage>
</organism>
<dbReference type="InterPro" id="IPR034649">
    <property type="entry name" value="Hip_N"/>
</dbReference>
<dbReference type="InterPro" id="IPR011990">
    <property type="entry name" value="TPR-like_helical_dom_sf"/>
</dbReference>
<dbReference type="Gene3D" id="3.40.30.10">
    <property type="entry name" value="Glutaredoxin"/>
    <property type="match status" value="1"/>
</dbReference>
<evidence type="ECO:0000256" key="1">
    <source>
        <dbReference type="ARBA" id="ARBA00022737"/>
    </source>
</evidence>
<dbReference type="Gene3D" id="6.10.250.3420">
    <property type="match status" value="1"/>
</dbReference>
<evidence type="ECO:0000313" key="6">
    <source>
        <dbReference type="Proteomes" id="UP000298416"/>
    </source>
</evidence>
<dbReference type="AlphaFoldDB" id="A0A8X8WU93"/>
<dbReference type="SUPFAM" id="SSF52833">
    <property type="entry name" value="Thioredoxin-like"/>
    <property type="match status" value="1"/>
</dbReference>
<evidence type="ECO:0000259" key="3">
    <source>
        <dbReference type="Pfam" id="PF00085"/>
    </source>
</evidence>
<dbReference type="CDD" id="cd02947">
    <property type="entry name" value="TRX_family"/>
    <property type="match status" value="1"/>
</dbReference>
<protein>
    <recommendedName>
        <fullName evidence="7">Suppressor of tumorigenicity protein 13</fullName>
    </recommendedName>
</protein>
<keyword evidence="1" id="KW-0677">Repeat</keyword>
<evidence type="ECO:0000259" key="4">
    <source>
        <dbReference type="Pfam" id="PF18253"/>
    </source>
</evidence>
<dbReference type="InterPro" id="IPR036249">
    <property type="entry name" value="Thioredoxin-like_sf"/>
</dbReference>
<comment type="caution">
    <text evidence="5">The sequence shown here is derived from an EMBL/GenBank/DDBJ whole genome shotgun (WGS) entry which is preliminary data.</text>
</comment>
<evidence type="ECO:0000256" key="2">
    <source>
        <dbReference type="ARBA" id="ARBA00022803"/>
    </source>
</evidence>
<dbReference type="PANTHER" id="PTHR45883:SF7">
    <property type="entry name" value="TPR REPEAT-CONTAINING THIOREDOXIN TDX"/>
    <property type="match status" value="1"/>
</dbReference>
<sequence length="271" mass="30398">MEAEKIQALKGFVECYKLNPHVLHTPSLAFFKNFMQSLGAQIRAFGGSRWPLDAGGPEIQDILTVSDDDIVESDVELDNSGIVEPDNDPPRKVGKLSEAVDYLTEAITLNPNSPIYYGRRATVFLRLKKPNAAIRDADAALEVHQPTRGSRVEYRIRGLAKAMLGLWEEAARDFHVASTLDFDAFKQVSEDASVSKDGEVPPIHSGSELEEKLRTRNFFFMKVEIDEAREVVAEWNISSITTFFFVRNGEEVDQLVTVDKDMLEQKIAQHA</sequence>
<dbReference type="EMBL" id="PNBA02000014">
    <property type="protein sequence ID" value="KAG6401985.1"/>
    <property type="molecule type" value="Genomic_DNA"/>
</dbReference>
<reference evidence="5" key="2">
    <citation type="submission" date="2020-08" db="EMBL/GenBank/DDBJ databases">
        <title>Plant Genome Project.</title>
        <authorList>
            <person name="Zhang R.-G."/>
        </authorList>
    </citation>
    <scope>NUCLEOTIDE SEQUENCE</scope>
    <source>
        <strain evidence="5">Huo1</strain>
        <tissue evidence="5">Leaf</tissue>
    </source>
</reference>
<dbReference type="GO" id="GO:0030544">
    <property type="term" value="F:Hsp70 protein binding"/>
    <property type="evidence" value="ECO:0007669"/>
    <property type="project" value="TreeGrafter"/>
</dbReference>
<evidence type="ECO:0000313" key="5">
    <source>
        <dbReference type="EMBL" id="KAG6401985.1"/>
    </source>
</evidence>
<dbReference type="InterPro" id="IPR013766">
    <property type="entry name" value="Thioredoxin_domain"/>
</dbReference>
<reference evidence="5" key="1">
    <citation type="submission" date="2018-01" db="EMBL/GenBank/DDBJ databases">
        <authorList>
            <person name="Mao J.F."/>
        </authorList>
    </citation>
    <scope>NUCLEOTIDE SEQUENCE</scope>
    <source>
        <strain evidence="5">Huo1</strain>
        <tissue evidence="5">Leaf</tissue>
    </source>
</reference>
<accession>A0A8X8WU93</accession>
<dbReference type="Pfam" id="PF18253">
    <property type="entry name" value="HipN"/>
    <property type="match status" value="1"/>
</dbReference>
<dbReference type="Gene3D" id="1.25.40.10">
    <property type="entry name" value="Tetratricopeptide repeat domain"/>
    <property type="match status" value="1"/>
</dbReference>
<dbReference type="Pfam" id="PF00085">
    <property type="entry name" value="Thioredoxin"/>
    <property type="match status" value="1"/>
</dbReference>
<dbReference type="Proteomes" id="UP000298416">
    <property type="component" value="Unassembled WGS sequence"/>
</dbReference>